<feature type="domain" description="N-acetyltransferase" evidence="1">
    <location>
        <begin position="15"/>
        <end position="174"/>
    </location>
</feature>
<dbReference type="Proteomes" id="UP000677611">
    <property type="component" value="Unassembled WGS sequence"/>
</dbReference>
<accession>A0ABS3NXG5</accession>
<keyword evidence="3" id="KW-1185">Reference proteome</keyword>
<evidence type="ECO:0000313" key="2">
    <source>
        <dbReference type="EMBL" id="MBO1625633.1"/>
    </source>
</evidence>
<gene>
    <name evidence="2" type="ORF">J4P90_10310</name>
</gene>
<name>A0ABS3NXG5_9BACI</name>
<dbReference type="Pfam" id="PF13302">
    <property type="entry name" value="Acetyltransf_3"/>
    <property type="match status" value="1"/>
</dbReference>
<dbReference type="EMBL" id="JAGDQJ010000011">
    <property type="protein sequence ID" value="MBO1625633.1"/>
    <property type="molecule type" value="Genomic_DNA"/>
</dbReference>
<proteinExistence type="predicted"/>
<comment type="caution">
    <text evidence="2">The sequence shown here is derived from an EMBL/GenBank/DDBJ whole genome shotgun (WGS) entry which is preliminary data.</text>
</comment>
<dbReference type="InterPro" id="IPR051531">
    <property type="entry name" value="N-acetyltransferase"/>
</dbReference>
<dbReference type="Gene3D" id="3.40.630.30">
    <property type="match status" value="1"/>
</dbReference>
<reference evidence="2 3" key="1">
    <citation type="submission" date="2021-03" db="EMBL/GenBank/DDBJ databases">
        <title>Identification of novel Bacillus strains.</title>
        <authorList>
            <person name="Xiao Z."/>
            <person name="Li Y."/>
            <person name="Shen J."/>
        </authorList>
    </citation>
    <scope>NUCLEOTIDE SEQUENCE [LARGE SCALE GENOMIC DNA]</scope>
    <source>
        <strain evidence="2 3">SY8</strain>
    </source>
</reference>
<dbReference type="SUPFAM" id="SSF55729">
    <property type="entry name" value="Acyl-CoA N-acyltransferases (Nat)"/>
    <property type="match status" value="1"/>
</dbReference>
<organism evidence="2 3">
    <name type="scientific">Bacillus arachidis</name>
    <dbReference type="NCBI Taxonomy" id="2819290"/>
    <lineage>
        <taxon>Bacteria</taxon>
        <taxon>Bacillati</taxon>
        <taxon>Bacillota</taxon>
        <taxon>Bacilli</taxon>
        <taxon>Bacillales</taxon>
        <taxon>Bacillaceae</taxon>
        <taxon>Bacillus</taxon>
    </lineage>
</organism>
<dbReference type="InterPro" id="IPR016181">
    <property type="entry name" value="Acyl_CoA_acyltransferase"/>
</dbReference>
<dbReference type="PANTHER" id="PTHR43792">
    <property type="entry name" value="GNAT FAMILY, PUTATIVE (AFU_ORTHOLOGUE AFUA_3G00765)-RELATED-RELATED"/>
    <property type="match status" value="1"/>
</dbReference>
<dbReference type="PROSITE" id="PS51186">
    <property type="entry name" value="GNAT"/>
    <property type="match status" value="1"/>
</dbReference>
<dbReference type="RefSeq" id="WP_208017550.1">
    <property type="nucleotide sequence ID" value="NZ_JAGDQJ010000011.1"/>
</dbReference>
<sequence length="175" mass="20584">MSIQVNDKSIRTERLLMRRPTLEDIDAFHQIVKNDEVGRWLAVSRGMLREEAKQYVGKIIEHWTENGFGVWFLFHKTTGELMGHCGLRYIDETRDVEIMYLLDPKFWGNGFATEAAHASIQYAFHDLKVQKLIARIKSTNEKSKNVLEKIGFTYTHDVDYDGRQLSYYEFKNVFQ</sequence>
<dbReference type="PANTHER" id="PTHR43792:SF1">
    <property type="entry name" value="N-ACETYLTRANSFERASE DOMAIN-CONTAINING PROTEIN"/>
    <property type="match status" value="1"/>
</dbReference>
<protein>
    <submittedName>
        <fullName evidence="2">GNAT family N-acetyltransferase</fullName>
    </submittedName>
</protein>
<evidence type="ECO:0000313" key="3">
    <source>
        <dbReference type="Proteomes" id="UP000677611"/>
    </source>
</evidence>
<dbReference type="InterPro" id="IPR000182">
    <property type="entry name" value="GNAT_dom"/>
</dbReference>
<evidence type="ECO:0000259" key="1">
    <source>
        <dbReference type="PROSITE" id="PS51186"/>
    </source>
</evidence>